<dbReference type="OrthoDB" id="3648557at2759"/>
<dbReference type="Gene3D" id="3.40.50.10810">
    <property type="entry name" value="Tandem AAA-ATPase domain"/>
    <property type="match status" value="2"/>
</dbReference>
<dbReference type="SUPFAM" id="SSF57850">
    <property type="entry name" value="RING/U-box"/>
    <property type="match status" value="1"/>
</dbReference>
<feature type="domain" description="Helicase ATP-binding" evidence="12">
    <location>
        <begin position="419"/>
        <end position="556"/>
    </location>
</feature>
<comment type="caution">
    <text evidence="14">The sequence shown here is derived from an EMBL/GenBank/DDBJ whole genome shotgun (WGS) entry which is preliminary data.</text>
</comment>
<dbReference type="GO" id="GO:0005524">
    <property type="term" value="F:ATP binding"/>
    <property type="evidence" value="ECO:0007669"/>
    <property type="project" value="UniProtKB-KW"/>
</dbReference>
<dbReference type="InterPro" id="IPR038718">
    <property type="entry name" value="SNF2-like_sf"/>
</dbReference>
<evidence type="ECO:0000259" key="12">
    <source>
        <dbReference type="PROSITE" id="PS51192"/>
    </source>
</evidence>
<dbReference type="SUPFAM" id="SSF52540">
    <property type="entry name" value="P-loop containing nucleoside triphosphate hydrolases"/>
    <property type="match status" value="2"/>
</dbReference>
<organism evidence="14 15">
    <name type="scientific">Cercospora berteroae</name>
    <dbReference type="NCBI Taxonomy" id="357750"/>
    <lineage>
        <taxon>Eukaryota</taxon>
        <taxon>Fungi</taxon>
        <taxon>Dikarya</taxon>
        <taxon>Ascomycota</taxon>
        <taxon>Pezizomycotina</taxon>
        <taxon>Dothideomycetes</taxon>
        <taxon>Dothideomycetidae</taxon>
        <taxon>Mycosphaerellales</taxon>
        <taxon>Mycosphaerellaceae</taxon>
        <taxon>Cercospora</taxon>
    </lineage>
</organism>
<dbReference type="InterPro" id="IPR014001">
    <property type="entry name" value="Helicase_ATP-bd"/>
</dbReference>
<reference evidence="15" key="1">
    <citation type="journal article" date="2017" name="bioRxiv">
        <title>Conservation of a gene cluster reveals novel cercosporin biosynthetic mechanisms and extends production to the genus Colletotrichum.</title>
        <authorList>
            <person name="de Jonge R."/>
            <person name="Ebert M.K."/>
            <person name="Huitt-Roehl C.R."/>
            <person name="Pal P."/>
            <person name="Suttle J.C."/>
            <person name="Spanner R.E."/>
            <person name="Neubauer J.D."/>
            <person name="Jurick W.M.II."/>
            <person name="Stott K.A."/>
            <person name="Secor G.A."/>
            <person name="Thomma B.P.H.J."/>
            <person name="Van de Peer Y."/>
            <person name="Townsend C.A."/>
            <person name="Bolton M.D."/>
        </authorList>
    </citation>
    <scope>NUCLEOTIDE SEQUENCE [LARGE SCALE GENOMIC DNA]</scope>
    <source>
        <strain evidence="15">CBS538.71</strain>
    </source>
</reference>
<comment type="similarity">
    <text evidence="1">Belongs to the SNF2/RAD54 helicase family.</text>
</comment>
<evidence type="ECO:0000313" key="15">
    <source>
        <dbReference type="Proteomes" id="UP000237631"/>
    </source>
</evidence>
<feature type="compositionally biased region" description="Polar residues" evidence="10">
    <location>
        <begin position="1"/>
        <end position="10"/>
    </location>
</feature>
<keyword evidence="5" id="KW-0378">Hydrolase</keyword>
<evidence type="ECO:0000259" key="13">
    <source>
        <dbReference type="PROSITE" id="PS51194"/>
    </source>
</evidence>
<dbReference type="GO" id="GO:0006281">
    <property type="term" value="P:DNA repair"/>
    <property type="evidence" value="ECO:0007669"/>
    <property type="project" value="TreeGrafter"/>
</dbReference>
<evidence type="ECO:0000256" key="10">
    <source>
        <dbReference type="SAM" id="MobiDB-lite"/>
    </source>
</evidence>
<evidence type="ECO:0000256" key="4">
    <source>
        <dbReference type="ARBA" id="ARBA00022771"/>
    </source>
</evidence>
<accession>A0A2S6CHF2</accession>
<dbReference type="InterPro" id="IPR049730">
    <property type="entry name" value="SNF2/RAD54-like_C"/>
</dbReference>
<keyword evidence="3" id="KW-0547">Nucleotide-binding</keyword>
<feature type="domain" description="Helicase C-terminal" evidence="13">
    <location>
        <begin position="774"/>
        <end position="934"/>
    </location>
</feature>
<evidence type="ECO:0000256" key="5">
    <source>
        <dbReference type="ARBA" id="ARBA00022801"/>
    </source>
</evidence>
<dbReference type="AlphaFoldDB" id="A0A2S6CHF2"/>
<dbReference type="GO" id="GO:0005634">
    <property type="term" value="C:nucleus"/>
    <property type="evidence" value="ECO:0007669"/>
    <property type="project" value="TreeGrafter"/>
</dbReference>
<dbReference type="InterPro" id="IPR000330">
    <property type="entry name" value="SNF2_N"/>
</dbReference>
<dbReference type="InterPro" id="IPR050628">
    <property type="entry name" value="SNF2_RAD54_helicase_TF"/>
</dbReference>
<sequence>MSVVSESGSPMQIAEEEEEEEQGRGDGYPAKRQRLVQFPRNGPANSVRTTPTPTPTTVQTRNATAAPESIYRDYPRANGKTVQDTHDVARLPAAQLSGTQQNSTPTSGNDYQDIVSHPDASDFVNNGSVVSAKTTSARPLELQSSTTDPLAEGGDRPPPADLVCFGIIPHVACKRLHTSENVPADDTLTSEPATEYLSLNLTVRRGRFIVGTQSCQEVAYLNSKVTNVLLEITRIAGVKCEMFVERSQLTSLLCPAAGSESRSLLYVDVNILGPMLASMRVGEILSTNELYLQDPRSTDDTRKYFNPHLLDLEVSESEIAVHEWFMEMAAKRNKTDQGSAWDTALVDMSQHALNANAVEVDAAIVTTSLLPHQKEALDFMRRRELGGPDLESSMRFWHHDRTEKGNAVYRHMITADERSQSQMEPQGGIIADEMGLGKTLTAISLVISSLDRASHFASQQTRHGTSRLTQSRSRSRATLVAVPSTQLIDSWFKQLKQHTRAGKLRVSRYHGHERAQHFDDLINHDVVVTTYGTIAKEFSTPVSNKIEDLFSLLSFCRLPLLGDKDVFHQHVSKPSRKSFQRGCNILRETLKPICLRRSKGTIGLAHPEVVEKEVQFSPAEDKHYHRIFEAGKKALDATVSGHGGKSNIMLKVLLELRIFCSQGTFRQDRFLADAEPLDSDELFTLLEESEDAHCASCNSEVTGINQVDDDGGSGVLGTCSHILCTTCYESQAPDGSTKECPTCKQIFQAQDVNLRSDTTNTSSEVVKHSCKLAALVQDLLSSQNAQAPVKSIVFSYWRKTIDLAAELCSQSNIRAVVVHGKTPHYERTKILEQFAEDPTISALLMTIGTGGLGLTINAASRVHLLEPQWNPSVEHQAIGRVVRLGQDRPVTVIKYIVKDSVEREIQGYQKRKMALAASGFGNRSDDPLAEETVRLNAAYIA</sequence>
<feature type="region of interest" description="Disordered" evidence="10">
    <location>
        <begin position="93"/>
        <end position="116"/>
    </location>
</feature>
<keyword evidence="8" id="KW-0067">ATP-binding</keyword>
<feature type="compositionally biased region" description="Polar residues" evidence="10">
    <location>
        <begin position="96"/>
        <end position="110"/>
    </location>
</feature>
<gene>
    <name evidence="14" type="ORF">CBER1_03064</name>
</gene>
<name>A0A2S6CHF2_9PEZI</name>
<keyword evidence="6" id="KW-0347">Helicase</keyword>
<dbReference type="PANTHER" id="PTHR45626:SF52">
    <property type="entry name" value="SINGLE-STRANDED DNA-DEPENDENT ATPASE (EUROFUNG)"/>
    <property type="match status" value="1"/>
</dbReference>
<dbReference type="Gene3D" id="3.30.40.10">
    <property type="entry name" value="Zinc/RING finger domain, C3HC4 (zinc finger)"/>
    <property type="match status" value="1"/>
</dbReference>
<dbReference type="GO" id="GO:0008094">
    <property type="term" value="F:ATP-dependent activity, acting on DNA"/>
    <property type="evidence" value="ECO:0007669"/>
    <property type="project" value="TreeGrafter"/>
</dbReference>
<dbReference type="InterPro" id="IPR017907">
    <property type="entry name" value="Znf_RING_CS"/>
</dbReference>
<evidence type="ECO:0000256" key="7">
    <source>
        <dbReference type="ARBA" id="ARBA00022833"/>
    </source>
</evidence>
<evidence type="ECO:0000259" key="11">
    <source>
        <dbReference type="PROSITE" id="PS50089"/>
    </source>
</evidence>
<dbReference type="PROSITE" id="PS50089">
    <property type="entry name" value="ZF_RING_2"/>
    <property type="match status" value="1"/>
</dbReference>
<dbReference type="InterPro" id="IPR001841">
    <property type="entry name" value="Znf_RING"/>
</dbReference>
<dbReference type="PROSITE" id="PS00518">
    <property type="entry name" value="ZF_RING_1"/>
    <property type="match status" value="1"/>
</dbReference>
<evidence type="ECO:0000256" key="3">
    <source>
        <dbReference type="ARBA" id="ARBA00022741"/>
    </source>
</evidence>
<feature type="region of interest" description="Disordered" evidence="10">
    <location>
        <begin position="1"/>
        <end position="72"/>
    </location>
</feature>
<dbReference type="EMBL" id="PNEN01000416">
    <property type="protein sequence ID" value="PPJ59154.1"/>
    <property type="molecule type" value="Genomic_DNA"/>
</dbReference>
<dbReference type="GO" id="GO:0004386">
    <property type="term" value="F:helicase activity"/>
    <property type="evidence" value="ECO:0007669"/>
    <property type="project" value="UniProtKB-KW"/>
</dbReference>
<dbReference type="CDD" id="cd18793">
    <property type="entry name" value="SF2_C_SNF"/>
    <property type="match status" value="1"/>
</dbReference>
<dbReference type="InterPro" id="IPR001650">
    <property type="entry name" value="Helicase_C-like"/>
</dbReference>
<dbReference type="SMART" id="SM00490">
    <property type="entry name" value="HELICc"/>
    <property type="match status" value="1"/>
</dbReference>
<evidence type="ECO:0000256" key="2">
    <source>
        <dbReference type="ARBA" id="ARBA00022723"/>
    </source>
</evidence>
<keyword evidence="2" id="KW-0479">Metal-binding</keyword>
<proteinExistence type="inferred from homology"/>
<dbReference type="Proteomes" id="UP000237631">
    <property type="component" value="Unassembled WGS sequence"/>
</dbReference>
<feature type="domain" description="RING-type" evidence="11">
    <location>
        <begin position="694"/>
        <end position="744"/>
    </location>
</feature>
<dbReference type="STRING" id="357750.A0A2S6CHF2"/>
<keyword evidence="7" id="KW-0862">Zinc</keyword>
<dbReference type="Pfam" id="PF00271">
    <property type="entry name" value="Helicase_C"/>
    <property type="match status" value="1"/>
</dbReference>
<dbReference type="InterPro" id="IPR013083">
    <property type="entry name" value="Znf_RING/FYVE/PHD"/>
</dbReference>
<keyword evidence="15" id="KW-1185">Reference proteome</keyword>
<dbReference type="PANTHER" id="PTHR45626">
    <property type="entry name" value="TRANSCRIPTION TERMINATION FACTOR 2-RELATED"/>
    <property type="match status" value="1"/>
</dbReference>
<dbReference type="CDD" id="cd18008">
    <property type="entry name" value="DEXDc_SHPRH-like"/>
    <property type="match status" value="1"/>
</dbReference>
<dbReference type="Pfam" id="PF00176">
    <property type="entry name" value="SNF2-rel_dom"/>
    <property type="match status" value="2"/>
</dbReference>
<evidence type="ECO:0000256" key="1">
    <source>
        <dbReference type="ARBA" id="ARBA00007025"/>
    </source>
</evidence>
<dbReference type="SMART" id="SM00487">
    <property type="entry name" value="DEXDc"/>
    <property type="match status" value="1"/>
</dbReference>
<evidence type="ECO:0008006" key="16">
    <source>
        <dbReference type="Google" id="ProtNLM"/>
    </source>
</evidence>
<evidence type="ECO:0000256" key="6">
    <source>
        <dbReference type="ARBA" id="ARBA00022806"/>
    </source>
</evidence>
<evidence type="ECO:0000256" key="9">
    <source>
        <dbReference type="PROSITE-ProRule" id="PRU00175"/>
    </source>
</evidence>
<keyword evidence="4 9" id="KW-0863">Zinc-finger</keyword>
<dbReference type="GO" id="GO:0016787">
    <property type="term" value="F:hydrolase activity"/>
    <property type="evidence" value="ECO:0007669"/>
    <property type="project" value="UniProtKB-KW"/>
</dbReference>
<protein>
    <recommendedName>
        <fullName evidence="16">RING-type domain-containing protein</fullName>
    </recommendedName>
</protein>
<evidence type="ECO:0000256" key="8">
    <source>
        <dbReference type="ARBA" id="ARBA00022840"/>
    </source>
</evidence>
<feature type="region of interest" description="Disordered" evidence="10">
    <location>
        <begin position="132"/>
        <end position="156"/>
    </location>
</feature>
<evidence type="ECO:0000313" key="14">
    <source>
        <dbReference type="EMBL" id="PPJ59154.1"/>
    </source>
</evidence>
<dbReference type="GO" id="GO:0008270">
    <property type="term" value="F:zinc ion binding"/>
    <property type="evidence" value="ECO:0007669"/>
    <property type="project" value="UniProtKB-KW"/>
</dbReference>
<dbReference type="InterPro" id="IPR027417">
    <property type="entry name" value="P-loop_NTPase"/>
</dbReference>
<dbReference type="PROSITE" id="PS51194">
    <property type="entry name" value="HELICASE_CTER"/>
    <property type="match status" value="1"/>
</dbReference>
<dbReference type="PROSITE" id="PS51192">
    <property type="entry name" value="HELICASE_ATP_BIND_1"/>
    <property type="match status" value="1"/>
</dbReference>
<feature type="compositionally biased region" description="Polar residues" evidence="10">
    <location>
        <begin position="132"/>
        <end position="148"/>
    </location>
</feature>
<dbReference type="Gene3D" id="3.40.50.300">
    <property type="entry name" value="P-loop containing nucleotide triphosphate hydrolases"/>
    <property type="match status" value="1"/>
</dbReference>